<dbReference type="RefSeq" id="WP_164195080.1">
    <property type="nucleotide sequence ID" value="NZ_JAAGMR010000336.1"/>
</dbReference>
<evidence type="ECO:0000313" key="2">
    <source>
        <dbReference type="EMBL" id="NEB95819.1"/>
    </source>
</evidence>
<evidence type="ECO:0000313" key="3">
    <source>
        <dbReference type="Proteomes" id="UP000470520"/>
    </source>
</evidence>
<name>A0A7K3R0X2_9ACTN</name>
<feature type="signal peptide" evidence="1">
    <location>
        <begin position="1"/>
        <end position="27"/>
    </location>
</feature>
<dbReference type="Proteomes" id="UP000470520">
    <property type="component" value="Unassembled WGS sequence"/>
</dbReference>
<protein>
    <submittedName>
        <fullName evidence="2">Uncharacterized protein</fullName>
    </submittedName>
</protein>
<keyword evidence="1" id="KW-0732">Signal</keyword>
<reference evidence="2 3" key="1">
    <citation type="submission" date="2020-01" db="EMBL/GenBank/DDBJ databases">
        <title>Insect and environment-associated Actinomycetes.</title>
        <authorList>
            <person name="Currrie C."/>
            <person name="Chevrette M."/>
            <person name="Carlson C."/>
            <person name="Stubbendieck R."/>
            <person name="Wendt-Pienkowski E."/>
        </authorList>
    </citation>
    <scope>NUCLEOTIDE SEQUENCE [LARGE SCALE GENOMIC DNA]</scope>
    <source>
        <strain evidence="2 3">SID7754</strain>
    </source>
</reference>
<sequence>MMLFRKTVAATALAAAAVIAGSGMASAADYRGGDEEMSQSFQCNDIFQYTAQYGAVNFNQGPICINF</sequence>
<comment type="caution">
    <text evidence="2">The sequence shown here is derived from an EMBL/GenBank/DDBJ whole genome shotgun (WGS) entry which is preliminary data.</text>
</comment>
<dbReference type="EMBL" id="JAAGMR010000336">
    <property type="protein sequence ID" value="NEB95819.1"/>
    <property type="molecule type" value="Genomic_DNA"/>
</dbReference>
<evidence type="ECO:0000256" key="1">
    <source>
        <dbReference type="SAM" id="SignalP"/>
    </source>
</evidence>
<dbReference type="AlphaFoldDB" id="A0A7K3R0X2"/>
<feature type="chain" id="PRO_5029592007" evidence="1">
    <location>
        <begin position="28"/>
        <end position="67"/>
    </location>
</feature>
<proteinExistence type="predicted"/>
<organism evidence="2 3">
    <name type="scientific">Streptomyces bauhiniae</name>
    <dbReference type="NCBI Taxonomy" id="2340725"/>
    <lineage>
        <taxon>Bacteria</taxon>
        <taxon>Bacillati</taxon>
        <taxon>Actinomycetota</taxon>
        <taxon>Actinomycetes</taxon>
        <taxon>Kitasatosporales</taxon>
        <taxon>Streptomycetaceae</taxon>
        <taxon>Streptomyces</taxon>
    </lineage>
</organism>
<accession>A0A7K3R0X2</accession>
<gene>
    <name evidence="2" type="ORF">G3I21_29755</name>
</gene>